<accession>A0A383A0K4</accession>
<proteinExistence type="predicted"/>
<dbReference type="Gene3D" id="3.40.50.1820">
    <property type="entry name" value="alpha/beta hydrolase"/>
    <property type="match status" value="1"/>
</dbReference>
<reference evidence="1" key="1">
    <citation type="submission" date="2018-05" db="EMBL/GenBank/DDBJ databases">
        <authorList>
            <person name="Lanie J.A."/>
            <person name="Ng W.-L."/>
            <person name="Kazmierczak K.M."/>
            <person name="Andrzejewski T.M."/>
            <person name="Davidsen T.M."/>
            <person name="Wayne K.J."/>
            <person name="Tettelin H."/>
            <person name="Glass J.I."/>
            <person name="Rusch D."/>
            <person name="Podicherti R."/>
            <person name="Tsui H.-C.T."/>
            <person name="Winkler M.E."/>
        </authorList>
    </citation>
    <scope>NUCLEOTIDE SEQUENCE</scope>
</reference>
<gene>
    <name evidence="1" type="ORF">METZ01_LOCUS453973</name>
</gene>
<evidence type="ECO:0000313" key="1">
    <source>
        <dbReference type="EMBL" id="SVE01119.1"/>
    </source>
</evidence>
<organism evidence="1">
    <name type="scientific">marine metagenome</name>
    <dbReference type="NCBI Taxonomy" id="408172"/>
    <lineage>
        <taxon>unclassified sequences</taxon>
        <taxon>metagenomes</taxon>
        <taxon>ecological metagenomes</taxon>
    </lineage>
</organism>
<dbReference type="EMBL" id="UINC01188080">
    <property type="protein sequence ID" value="SVE01119.1"/>
    <property type="molecule type" value="Genomic_DNA"/>
</dbReference>
<name>A0A383A0K4_9ZZZZ</name>
<dbReference type="InterPro" id="IPR029058">
    <property type="entry name" value="AB_hydrolase_fold"/>
</dbReference>
<dbReference type="AlphaFoldDB" id="A0A383A0K4"/>
<sequence length="235" mass="26406">KHGAGHVTSQSLLGFSMGAWYTLNLAATSPPDTYEHAVPINPPLDLVHGLKALDQLYRTPGKDTRALRQTALLKIAVNQKQTPEQGAGMPFTDAEASYLIGLSYRITLRQAILSGHLNLAGRDLAARRRLYNRVNALSWEDYFTKILQPHLAQQTIAHTTLTNASDLRQRQAGATAAKSLHLVLTSNDFLLSDEHLNWFRQNFPNQIIYNEKGGHMGQLWKPEVYRTISEVIRWK</sequence>
<feature type="non-terminal residue" evidence="1">
    <location>
        <position position="1"/>
    </location>
</feature>
<protein>
    <recommendedName>
        <fullName evidence="2">AB hydrolase-1 domain-containing protein</fullName>
    </recommendedName>
</protein>
<dbReference type="SUPFAM" id="SSF53474">
    <property type="entry name" value="alpha/beta-Hydrolases"/>
    <property type="match status" value="1"/>
</dbReference>
<evidence type="ECO:0008006" key="2">
    <source>
        <dbReference type="Google" id="ProtNLM"/>
    </source>
</evidence>